<sequence>MYLDTDNTLLTAPSTLSQSPAGPPLTLAALFIPHGHEHLRTLIPTIRKMPALDHEYFQSIPWCAKLLAETDVVILATPSRQRKESTEDELVAVTLKTDRTIRSWLTFYKRPAAGTTRVDEVYNLLSLGPGVNGYAHLVAGGIIGVILDECMGILGLINQSLGVEGAGGFMVTANLKINYVKAVPTPGTYLATATLRELRGRKSYFDASIKDGDGTVLATAGSLWIDVAAKL</sequence>
<dbReference type="CDD" id="cd03443">
    <property type="entry name" value="PaaI_thioesterase"/>
    <property type="match status" value="1"/>
</dbReference>
<feature type="domain" description="Thioesterase" evidence="1">
    <location>
        <begin position="138"/>
        <end position="217"/>
    </location>
</feature>
<comment type="caution">
    <text evidence="2">The sequence shown here is derived from an EMBL/GenBank/DDBJ whole genome shotgun (WGS) entry which is preliminary data.</text>
</comment>
<dbReference type="Pfam" id="PF03061">
    <property type="entry name" value="4HBT"/>
    <property type="match status" value="1"/>
</dbReference>
<dbReference type="Proteomes" id="UP000593566">
    <property type="component" value="Unassembled WGS sequence"/>
</dbReference>
<organism evidence="2 3">
    <name type="scientific">Letharia lupina</name>
    <dbReference type="NCBI Taxonomy" id="560253"/>
    <lineage>
        <taxon>Eukaryota</taxon>
        <taxon>Fungi</taxon>
        <taxon>Dikarya</taxon>
        <taxon>Ascomycota</taxon>
        <taxon>Pezizomycotina</taxon>
        <taxon>Lecanoromycetes</taxon>
        <taxon>OSLEUM clade</taxon>
        <taxon>Lecanoromycetidae</taxon>
        <taxon>Lecanorales</taxon>
        <taxon>Lecanorineae</taxon>
        <taxon>Parmeliaceae</taxon>
        <taxon>Letharia</taxon>
    </lineage>
</organism>
<dbReference type="SUPFAM" id="SSF54637">
    <property type="entry name" value="Thioesterase/thiol ester dehydrase-isomerase"/>
    <property type="match status" value="1"/>
</dbReference>
<evidence type="ECO:0000259" key="1">
    <source>
        <dbReference type="Pfam" id="PF03061"/>
    </source>
</evidence>
<protein>
    <recommendedName>
        <fullName evidence="1">Thioesterase domain-containing protein</fullName>
    </recommendedName>
</protein>
<gene>
    <name evidence="2" type="ORF">HO133_003251</name>
</gene>
<dbReference type="RefSeq" id="XP_037149555.1">
    <property type="nucleotide sequence ID" value="XM_037294174.1"/>
</dbReference>
<dbReference type="GeneID" id="59331662"/>
<keyword evidence="3" id="KW-1185">Reference proteome</keyword>
<dbReference type="PANTHER" id="PTHR47260">
    <property type="entry name" value="UPF0644 PROTEIN PB2B4.06"/>
    <property type="match status" value="1"/>
</dbReference>
<dbReference type="AlphaFoldDB" id="A0A8H6CAZ1"/>
<accession>A0A8H6CAZ1</accession>
<dbReference type="InterPro" id="IPR052061">
    <property type="entry name" value="PTE-AB_protein"/>
</dbReference>
<dbReference type="EMBL" id="JACCJB010000017">
    <property type="protein sequence ID" value="KAF6220120.1"/>
    <property type="molecule type" value="Genomic_DNA"/>
</dbReference>
<evidence type="ECO:0000313" key="2">
    <source>
        <dbReference type="EMBL" id="KAF6220120.1"/>
    </source>
</evidence>
<dbReference type="InterPro" id="IPR029069">
    <property type="entry name" value="HotDog_dom_sf"/>
</dbReference>
<reference evidence="2 3" key="1">
    <citation type="journal article" date="2020" name="Genomics">
        <title>Complete, high-quality genomes from long-read metagenomic sequencing of two wolf lichen thalli reveals enigmatic genome architecture.</title>
        <authorList>
            <person name="McKenzie S.K."/>
            <person name="Walston R.F."/>
            <person name="Allen J.L."/>
        </authorList>
    </citation>
    <scope>NUCLEOTIDE SEQUENCE [LARGE SCALE GENOMIC DNA]</scope>
    <source>
        <strain evidence="2">WasteWater1</strain>
    </source>
</reference>
<dbReference type="PANTHER" id="PTHR47260:SF6">
    <property type="entry name" value="THIOESTERASE DOMAIN-CONTAINING PROTEIN"/>
    <property type="match status" value="1"/>
</dbReference>
<proteinExistence type="predicted"/>
<dbReference type="InterPro" id="IPR006683">
    <property type="entry name" value="Thioestr_dom"/>
</dbReference>
<dbReference type="Gene3D" id="3.10.129.10">
    <property type="entry name" value="Hotdog Thioesterase"/>
    <property type="match status" value="1"/>
</dbReference>
<name>A0A8H6CAZ1_9LECA</name>
<evidence type="ECO:0000313" key="3">
    <source>
        <dbReference type="Proteomes" id="UP000593566"/>
    </source>
</evidence>